<evidence type="ECO:0000256" key="1">
    <source>
        <dbReference type="SAM" id="MobiDB-lite"/>
    </source>
</evidence>
<dbReference type="Proteomes" id="UP000832072">
    <property type="component" value="Segment"/>
</dbReference>
<keyword evidence="3" id="KW-1185">Reference proteome</keyword>
<evidence type="ECO:0000313" key="2">
    <source>
        <dbReference type="EMBL" id="UNY47135.1"/>
    </source>
</evidence>
<dbReference type="SUPFAM" id="SSF58046">
    <property type="entry name" value="Fibritin"/>
    <property type="match status" value="1"/>
</dbReference>
<dbReference type="Gene3D" id="1.20.5.320">
    <property type="entry name" value="6-Phosphogluconate Dehydrogenase, domain 3"/>
    <property type="match status" value="3"/>
</dbReference>
<reference evidence="2 3" key="1">
    <citation type="submission" date="2022-02" db="EMBL/GenBank/DDBJ databases">
        <authorList>
            <person name="Tian F."/>
            <person name="Li J."/>
            <person name="Li F."/>
            <person name="Tong Y."/>
        </authorList>
    </citation>
    <scope>NUCLEOTIDE SEQUENCE [LARGE SCALE GENOMIC DNA]</scope>
</reference>
<evidence type="ECO:0000313" key="3">
    <source>
        <dbReference type="Proteomes" id="UP000832072"/>
    </source>
</evidence>
<evidence type="ECO:0008006" key="4">
    <source>
        <dbReference type="Google" id="ProtNLM"/>
    </source>
</evidence>
<name>A0AAE9K6M6_9CAUD</name>
<organism evidence="2 3">
    <name type="scientific">Cronobacter phage LPCS28</name>
    <dbReference type="NCBI Taxonomy" id="2924885"/>
    <lineage>
        <taxon>Viruses</taxon>
        <taxon>Duplodnaviria</taxon>
        <taxon>Heunggongvirae</taxon>
        <taxon>Uroviricota</taxon>
        <taxon>Caudoviricetes</taxon>
        <taxon>Pantevenvirales</taxon>
        <taxon>Straboviridae</taxon>
        <taxon>Nanhuvirus</taxon>
        <taxon>Nanhuvirus LPCS28</taxon>
    </lineage>
</organism>
<sequence>MIEKKDIKALPFVDGTPDPTTRPDQTRINWIKNGECSDGAQSSIGNEGSLNRAGVSVQKNVVEVQKNVETVKTSLDEVIDQVNKHNEILNQADDLDLIQTVQKHDEEIETLNFAVVQNSERFDEIAKVAHKNTEEIGVVPSHDTAERSVREELEWQKTEMGSYPGFDYNGKPNLDSRGSGMKSRIINNSMAISDHNARLNEIENNWQTSDIGSLTREVQSIRSEVGPKDQKVPGHHIYDRLKKVENVASAGQTDVQSLNKHTGIASFPRGTTLTLIDLVDSQSGDLTKLANTIRATDSRLIIVEQQIGDANESGTILNNQKVVMKDVSDLYDIVGKSNSEGLRYSVAVLETEIGSDSTPGTVKNRILLTEQGIRDLNLHIDEINDILGVNSNSAGSFNDRVTELELQMNGDVNGHDDFEKQGVYPYLTELYNNKPVIDTADDKYYIRTKDSWVEIGTTDINMRNSVLKINDEDFAKWNETDNEIEIGKKGTSLSVKGQVKDLSFVKEIKMIFADDQSEIKRTFAIFDTPNDQETLTLGDTGVTTNIVGQSVLFNGLDLSKNSISDIKEDGTYLRRKGTWINSLSKSIPFKNIVTQDDKNIFSCEDGVPNGEGNIDTISLTIGSDEVPTIIKGVSEIHTKNLRIESDTDVIFEVGADKINIVDKPIYVGSSRVLTEADDAPNDNDYYARYKGTWAKINASGGGSGGGIEDVPNNTLQYVRSGQEWSVLGEVPIEMKSDIALQWETQSNNFTGLMYNKTSNKLSLGGSGAKVDILSDVTTLNIDSGVSINQRSGSGLSTLIMTDSDKNIFIGDRDNHKELVLRSMEDPSVQTVDGKFKIWHSGNDAVEDGQIYGRKNGEWVVFSVNRTQDVILNNGYSFKVADSNNKLMSVATSGANNLIELGQADALMNIRSTVRLLNLDDKVRLTSTEGSSKINLIGKSDDLITISDTSKKVRIDGSELRFNDKRVITEADDAPADGFKYVRQDKKWSKAYDYGSNAPSSTGAKEGDIYFQYM</sequence>
<accession>A0AAE9K6M6</accession>
<feature type="compositionally biased region" description="Low complexity" evidence="1">
    <location>
        <begin position="14"/>
        <end position="23"/>
    </location>
</feature>
<gene>
    <name evidence="2" type="ORF">EHEKIMEA_00253</name>
</gene>
<protein>
    <recommendedName>
        <fullName evidence="4">Fibritin neck whiskers protein</fullName>
    </recommendedName>
</protein>
<dbReference type="EMBL" id="OM638103">
    <property type="protein sequence ID" value="UNY47135.1"/>
    <property type="molecule type" value="Genomic_DNA"/>
</dbReference>
<proteinExistence type="predicted"/>
<feature type="region of interest" description="Disordered" evidence="1">
    <location>
        <begin position="1"/>
        <end position="23"/>
    </location>
</feature>